<keyword evidence="7" id="KW-0645">Protease</keyword>
<dbReference type="AlphaFoldDB" id="A0A1H7WZS4"/>
<dbReference type="PANTHER" id="PTHR43763">
    <property type="entry name" value="XAA-PRO AMINOPEPTIDASE 1"/>
    <property type="match status" value="1"/>
</dbReference>
<dbReference type="Pfam" id="PF16189">
    <property type="entry name" value="Creatinase_N_2"/>
    <property type="match status" value="1"/>
</dbReference>
<dbReference type="EMBL" id="FOAN01000009">
    <property type="protein sequence ID" value="SEM27090.1"/>
    <property type="molecule type" value="Genomic_DNA"/>
</dbReference>
<evidence type="ECO:0000259" key="5">
    <source>
        <dbReference type="Pfam" id="PF01321"/>
    </source>
</evidence>
<evidence type="ECO:0000256" key="2">
    <source>
        <dbReference type="ARBA" id="ARBA00022723"/>
    </source>
</evidence>
<organism evidence="7 8">
    <name type="scientific">Bosea lupini</name>
    <dbReference type="NCBI Taxonomy" id="1036779"/>
    <lineage>
        <taxon>Bacteria</taxon>
        <taxon>Pseudomonadati</taxon>
        <taxon>Pseudomonadota</taxon>
        <taxon>Alphaproteobacteria</taxon>
        <taxon>Hyphomicrobiales</taxon>
        <taxon>Boseaceae</taxon>
        <taxon>Bosea</taxon>
    </lineage>
</organism>
<evidence type="ECO:0000313" key="8">
    <source>
        <dbReference type="Proteomes" id="UP000199664"/>
    </source>
</evidence>
<feature type="domain" description="Peptidase M24 C-terminal" evidence="6">
    <location>
        <begin position="562"/>
        <end position="621"/>
    </location>
</feature>
<dbReference type="Gene3D" id="3.90.230.10">
    <property type="entry name" value="Creatinase/methionine aminopeptidase superfamily"/>
    <property type="match status" value="1"/>
</dbReference>
<dbReference type="InterPro" id="IPR033740">
    <property type="entry name" value="Pept_M24B"/>
</dbReference>
<dbReference type="CDD" id="cd01085">
    <property type="entry name" value="APP"/>
    <property type="match status" value="1"/>
</dbReference>
<dbReference type="PANTHER" id="PTHR43763:SF6">
    <property type="entry name" value="XAA-PRO AMINOPEPTIDASE 1"/>
    <property type="match status" value="1"/>
</dbReference>
<dbReference type="GO" id="GO:0070006">
    <property type="term" value="F:metalloaminopeptidase activity"/>
    <property type="evidence" value="ECO:0007669"/>
    <property type="project" value="InterPro"/>
</dbReference>
<dbReference type="InterPro" id="IPR000994">
    <property type="entry name" value="Pept_M24"/>
</dbReference>
<dbReference type="Pfam" id="PF16188">
    <property type="entry name" value="Peptidase_M24_C"/>
    <property type="match status" value="1"/>
</dbReference>
<dbReference type="FunFam" id="3.90.230.10:FF:000009">
    <property type="entry name" value="xaa-Pro aminopeptidase 2"/>
    <property type="match status" value="1"/>
</dbReference>
<protein>
    <submittedName>
        <fullName evidence="7">Xaa-Pro aminopeptidase</fullName>
    </submittedName>
</protein>
<sequence>MCRKSRLAEPDMTDSRAACRFQSFSEPSDPSQVAPRVAALRTALAKQGLDGFIVPRADEHQGEYVPAHMARLAWLTGFTGSAGNAVVLADKAALIVDGRYTIQSADQTDTNVVTPTKMEENPLDKWVEANLPAGGKLGYDPWLHTVDGVAKLEKAVAGAGGTLVAVTPNPIDALWSDRPAPPTAPVKAHPAAYAGESAASKLARIQEELAKAKVDALVLSDPHALAWTFNIRGGDVEHTPLPLGYAIVPREGRPTVFLAPEKITNEAGDAIGALGEIAPPQALEQQLRALGSAKAKVRLDSSTAAYALATLIRDSGGTPDAGADPIALMKAKKNEAELNGSRRAHLRDGAAIVRFLSWLAREAPKGGLTEIDAVAALEAERLKTGELRDVSFTTIAGAGPNAALPHYRVTESSNRRIEPGIFLVDSGGQYEDGTTDITRTLVVGEPSAEMRDRYTRVLKGHLAISRAVFPKGTSGAQLDAFARAPLWQAGLDFDHGTGHGVGSYLSVHEGPQRLSKLGTTPLEPGMILSNEPGYYKEGAYGIRIENLIVVEERQIPGAERTMYGFETVTWCPYEQALIDLSLLDEGEIAWINAYHAQVWSNLAPLVEGEAKAWLEQACLPL</sequence>
<feature type="domain" description="Peptidase M24" evidence="4">
    <location>
        <begin position="342"/>
        <end position="552"/>
    </location>
</feature>
<dbReference type="Gene3D" id="3.40.350.10">
    <property type="entry name" value="Creatinase/prolidase N-terminal domain"/>
    <property type="match status" value="2"/>
</dbReference>
<evidence type="ECO:0000259" key="6">
    <source>
        <dbReference type="Pfam" id="PF16188"/>
    </source>
</evidence>
<evidence type="ECO:0000256" key="1">
    <source>
        <dbReference type="ARBA" id="ARBA00008766"/>
    </source>
</evidence>
<accession>A0A1H7WZS4</accession>
<dbReference type="InterPro" id="IPR036005">
    <property type="entry name" value="Creatinase/aminopeptidase-like"/>
</dbReference>
<dbReference type="Proteomes" id="UP000199664">
    <property type="component" value="Unassembled WGS sequence"/>
</dbReference>
<comment type="similarity">
    <text evidence="1">Belongs to the peptidase M24B family.</text>
</comment>
<dbReference type="InterPro" id="IPR032416">
    <property type="entry name" value="Peptidase_M24_C"/>
</dbReference>
<keyword evidence="2" id="KW-0479">Metal-binding</keyword>
<dbReference type="InterPro" id="IPR000587">
    <property type="entry name" value="Creatinase_N"/>
</dbReference>
<proteinExistence type="inferred from homology"/>
<evidence type="ECO:0000256" key="3">
    <source>
        <dbReference type="ARBA" id="ARBA00022801"/>
    </source>
</evidence>
<keyword evidence="7" id="KW-0031">Aminopeptidase</keyword>
<keyword evidence="8" id="KW-1185">Reference proteome</keyword>
<gene>
    <name evidence="7" type="ORF">SAMN04515666_109109</name>
</gene>
<dbReference type="SUPFAM" id="SSF53092">
    <property type="entry name" value="Creatinase/prolidase N-terminal domain"/>
    <property type="match status" value="2"/>
</dbReference>
<dbReference type="STRING" id="1036779.SAMN04515666_109109"/>
<dbReference type="GO" id="GO:0005737">
    <property type="term" value="C:cytoplasm"/>
    <property type="evidence" value="ECO:0007669"/>
    <property type="project" value="UniProtKB-ARBA"/>
</dbReference>
<keyword evidence="3" id="KW-0378">Hydrolase</keyword>
<reference evidence="8" key="1">
    <citation type="submission" date="2016-10" db="EMBL/GenBank/DDBJ databases">
        <authorList>
            <person name="Varghese N."/>
            <person name="Submissions S."/>
        </authorList>
    </citation>
    <scope>NUCLEOTIDE SEQUENCE [LARGE SCALE GENOMIC DNA]</scope>
    <source>
        <strain evidence="8">LMG 26383,CCUG 61248,R- 45681</strain>
    </source>
</reference>
<dbReference type="Pfam" id="PF01321">
    <property type="entry name" value="Creatinase_N"/>
    <property type="match status" value="1"/>
</dbReference>
<name>A0A1H7WZS4_9HYPH</name>
<dbReference type="InterPro" id="IPR029149">
    <property type="entry name" value="Creatin/AminoP/Spt16_N"/>
</dbReference>
<evidence type="ECO:0000313" key="7">
    <source>
        <dbReference type="EMBL" id="SEM27090.1"/>
    </source>
</evidence>
<evidence type="ECO:0000259" key="4">
    <source>
        <dbReference type="Pfam" id="PF00557"/>
    </source>
</evidence>
<dbReference type="GO" id="GO:0046872">
    <property type="term" value="F:metal ion binding"/>
    <property type="evidence" value="ECO:0007669"/>
    <property type="project" value="UniProtKB-KW"/>
</dbReference>
<feature type="domain" description="Creatinase N-terminal" evidence="5">
    <location>
        <begin position="36"/>
        <end position="168"/>
    </location>
</feature>
<dbReference type="SUPFAM" id="SSF55920">
    <property type="entry name" value="Creatinase/aminopeptidase"/>
    <property type="match status" value="1"/>
</dbReference>
<dbReference type="Pfam" id="PF00557">
    <property type="entry name" value="Peptidase_M24"/>
    <property type="match status" value="1"/>
</dbReference>
<dbReference type="InterPro" id="IPR050422">
    <property type="entry name" value="X-Pro_aminopeptidase_P"/>
</dbReference>